<name>A0A7D9LZI4_PARCT</name>
<comment type="caution">
    <text evidence="2">The sequence shown here is derived from an EMBL/GenBank/DDBJ whole genome shotgun (WGS) entry which is preliminary data.</text>
</comment>
<proteinExistence type="predicted"/>
<dbReference type="Gene3D" id="3.60.10.10">
    <property type="entry name" value="Endonuclease/exonuclease/phosphatase"/>
    <property type="match status" value="1"/>
</dbReference>
<evidence type="ECO:0000259" key="1">
    <source>
        <dbReference type="Pfam" id="PF03372"/>
    </source>
</evidence>
<reference evidence="2" key="1">
    <citation type="submission" date="2020-04" db="EMBL/GenBank/DDBJ databases">
        <authorList>
            <person name="Alioto T."/>
            <person name="Alioto T."/>
            <person name="Gomez Garrido J."/>
        </authorList>
    </citation>
    <scope>NUCLEOTIDE SEQUENCE</scope>
    <source>
        <strain evidence="2">A484AB</strain>
    </source>
</reference>
<dbReference type="GO" id="GO:0003824">
    <property type="term" value="F:catalytic activity"/>
    <property type="evidence" value="ECO:0007669"/>
    <property type="project" value="InterPro"/>
</dbReference>
<keyword evidence="3" id="KW-1185">Reference proteome</keyword>
<dbReference type="InterPro" id="IPR005135">
    <property type="entry name" value="Endo/exonuclease/phosphatase"/>
</dbReference>
<protein>
    <recommendedName>
        <fullName evidence="1">Endonuclease/exonuclease/phosphatase domain-containing protein</fullName>
    </recommendedName>
</protein>
<dbReference type="OrthoDB" id="5990125at2759"/>
<sequence>MDDKPSKVCKIGVFQQLVYSGDYDVVCVCETWLNDSVLDSELLAGYSIFRRDRLGRTGGGVLVAVKDTIRTKEKKRNNVEFVVVELFQENMKSILLYTFYRPPNSSLDSIQQLNSSLDDNLESACVLLTGDFNLPAIDWSLDHPSPTSAGGHLEDKFCELVGDYYLEQLISGPTHRDGNKLDLLLCNYPEIIIGM</sequence>
<evidence type="ECO:0000313" key="2">
    <source>
        <dbReference type="EMBL" id="CAB4040713.1"/>
    </source>
</evidence>
<evidence type="ECO:0000313" key="3">
    <source>
        <dbReference type="Proteomes" id="UP001152795"/>
    </source>
</evidence>
<dbReference type="PANTHER" id="PTHR33395">
    <property type="entry name" value="TRANSCRIPTASE, PUTATIVE-RELATED-RELATED"/>
    <property type="match status" value="1"/>
</dbReference>
<gene>
    <name evidence="2" type="ORF">PACLA_8A030188</name>
</gene>
<dbReference type="EMBL" id="CACRXK020027154">
    <property type="protein sequence ID" value="CAB4040713.1"/>
    <property type="molecule type" value="Genomic_DNA"/>
</dbReference>
<feature type="domain" description="Endonuclease/exonuclease/phosphatase" evidence="1">
    <location>
        <begin position="14"/>
        <end position="187"/>
    </location>
</feature>
<dbReference type="Proteomes" id="UP001152795">
    <property type="component" value="Unassembled WGS sequence"/>
</dbReference>
<dbReference type="SUPFAM" id="SSF56219">
    <property type="entry name" value="DNase I-like"/>
    <property type="match status" value="1"/>
</dbReference>
<dbReference type="AlphaFoldDB" id="A0A7D9LZI4"/>
<organism evidence="2 3">
    <name type="scientific">Paramuricea clavata</name>
    <name type="common">Red gorgonian</name>
    <name type="synonym">Violescent sea-whip</name>
    <dbReference type="NCBI Taxonomy" id="317549"/>
    <lineage>
        <taxon>Eukaryota</taxon>
        <taxon>Metazoa</taxon>
        <taxon>Cnidaria</taxon>
        <taxon>Anthozoa</taxon>
        <taxon>Octocorallia</taxon>
        <taxon>Malacalcyonacea</taxon>
        <taxon>Plexauridae</taxon>
        <taxon>Paramuricea</taxon>
    </lineage>
</organism>
<dbReference type="Pfam" id="PF03372">
    <property type="entry name" value="Exo_endo_phos"/>
    <property type="match status" value="1"/>
</dbReference>
<dbReference type="PANTHER" id="PTHR33395:SF22">
    <property type="entry name" value="REVERSE TRANSCRIPTASE DOMAIN-CONTAINING PROTEIN"/>
    <property type="match status" value="1"/>
</dbReference>
<dbReference type="InterPro" id="IPR036691">
    <property type="entry name" value="Endo/exonu/phosph_ase_sf"/>
</dbReference>
<dbReference type="GO" id="GO:0031012">
    <property type="term" value="C:extracellular matrix"/>
    <property type="evidence" value="ECO:0007669"/>
    <property type="project" value="TreeGrafter"/>
</dbReference>
<accession>A0A7D9LZI4</accession>